<keyword evidence="2" id="KW-1185">Reference proteome</keyword>
<evidence type="ECO:0000313" key="2">
    <source>
        <dbReference type="Proteomes" id="UP000805193"/>
    </source>
</evidence>
<sequence length="121" mass="13937">MAERKVANTDFEDRAKRDLWEKNLQRSDKRLEETSAVCELHFEPRFILRDYVHIIDGKEQDLNLNDGDDSDEADETPKPRKGGRSRKPRNDENGVVKSKGCDRWAGLEATTFETLEEAQAS</sequence>
<dbReference type="Proteomes" id="UP000805193">
    <property type="component" value="Unassembled WGS sequence"/>
</dbReference>
<name>A0AC60PDH9_IXOPE</name>
<dbReference type="EMBL" id="JABSTQ010010841">
    <property type="protein sequence ID" value="KAG0417450.1"/>
    <property type="molecule type" value="Genomic_DNA"/>
</dbReference>
<protein>
    <submittedName>
        <fullName evidence="1">Uncharacterized protein</fullName>
    </submittedName>
</protein>
<accession>A0AC60PDH9</accession>
<reference evidence="1 2" key="1">
    <citation type="journal article" date="2020" name="Cell">
        <title>Large-Scale Comparative Analyses of Tick Genomes Elucidate Their Genetic Diversity and Vector Capacities.</title>
        <authorList>
            <consortium name="Tick Genome and Microbiome Consortium (TIGMIC)"/>
            <person name="Jia N."/>
            <person name="Wang J."/>
            <person name="Shi W."/>
            <person name="Du L."/>
            <person name="Sun Y."/>
            <person name="Zhan W."/>
            <person name="Jiang J.F."/>
            <person name="Wang Q."/>
            <person name="Zhang B."/>
            <person name="Ji P."/>
            <person name="Bell-Sakyi L."/>
            <person name="Cui X.M."/>
            <person name="Yuan T.T."/>
            <person name="Jiang B.G."/>
            <person name="Yang W.F."/>
            <person name="Lam T.T."/>
            <person name="Chang Q.C."/>
            <person name="Ding S.J."/>
            <person name="Wang X.J."/>
            <person name="Zhu J.G."/>
            <person name="Ruan X.D."/>
            <person name="Zhao L."/>
            <person name="Wei J.T."/>
            <person name="Ye R.Z."/>
            <person name="Que T.C."/>
            <person name="Du C.H."/>
            <person name="Zhou Y.H."/>
            <person name="Cheng J.X."/>
            <person name="Dai P.F."/>
            <person name="Guo W.B."/>
            <person name="Han X.H."/>
            <person name="Huang E.J."/>
            <person name="Li L.F."/>
            <person name="Wei W."/>
            <person name="Gao Y.C."/>
            <person name="Liu J.Z."/>
            <person name="Shao H.Z."/>
            <person name="Wang X."/>
            <person name="Wang C.C."/>
            <person name="Yang T.C."/>
            <person name="Huo Q.B."/>
            <person name="Li W."/>
            <person name="Chen H.Y."/>
            <person name="Chen S.E."/>
            <person name="Zhou L.G."/>
            <person name="Ni X.B."/>
            <person name="Tian J.H."/>
            <person name="Sheng Y."/>
            <person name="Liu T."/>
            <person name="Pan Y.S."/>
            <person name="Xia L.Y."/>
            <person name="Li J."/>
            <person name="Zhao F."/>
            <person name="Cao W.C."/>
        </authorList>
    </citation>
    <scope>NUCLEOTIDE SEQUENCE [LARGE SCALE GENOMIC DNA]</scope>
    <source>
        <strain evidence="1">Iper-2018</strain>
    </source>
</reference>
<proteinExistence type="predicted"/>
<evidence type="ECO:0000313" key="1">
    <source>
        <dbReference type="EMBL" id="KAG0417450.1"/>
    </source>
</evidence>
<comment type="caution">
    <text evidence="1">The sequence shown here is derived from an EMBL/GenBank/DDBJ whole genome shotgun (WGS) entry which is preliminary data.</text>
</comment>
<organism evidence="1 2">
    <name type="scientific">Ixodes persulcatus</name>
    <name type="common">Taiga tick</name>
    <dbReference type="NCBI Taxonomy" id="34615"/>
    <lineage>
        <taxon>Eukaryota</taxon>
        <taxon>Metazoa</taxon>
        <taxon>Ecdysozoa</taxon>
        <taxon>Arthropoda</taxon>
        <taxon>Chelicerata</taxon>
        <taxon>Arachnida</taxon>
        <taxon>Acari</taxon>
        <taxon>Parasitiformes</taxon>
        <taxon>Ixodida</taxon>
        <taxon>Ixodoidea</taxon>
        <taxon>Ixodidae</taxon>
        <taxon>Ixodinae</taxon>
        <taxon>Ixodes</taxon>
    </lineage>
</organism>
<gene>
    <name evidence="1" type="ORF">HPB47_005602</name>
</gene>